<sequence>MAEAYRSQYGSDFVSVMPTTLYGLGNNCHPEYSHVVAALIRRFHEATLAGAKNVVVRDTGLPRANSFMSTTWRMPASV</sequence>
<name>A0AA87WDN3_9BRAD</name>
<proteinExistence type="predicted"/>
<accession>A0AA87WDN3</accession>
<dbReference type="EMBL" id="BMHC01000035">
    <property type="protein sequence ID" value="GGI33906.1"/>
    <property type="molecule type" value="Genomic_DNA"/>
</dbReference>
<dbReference type="Proteomes" id="UP000625079">
    <property type="component" value="Unassembled WGS sequence"/>
</dbReference>
<dbReference type="GO" id="GO:0050577">
    <property type="term" value="F:GDP-L-fucose synthase activity"/>
    <property type="evidence" value="ECO:0007669"/>
    <property type="project" value="TreeGrafter"/>
</dbReference>
<protein>
    <recommendedName>
        <fullName evidence="1">NAD-dependent epimerase/dehydratase domain-containing protein</fullName>
    </recommendedName>
</protein>
<dbReference type="InterPro" id="IPR001509">
    <property type="entry name" value="Epimerase_deHydtase"/>
</dbReference>
<dbReference type="PANTHER" id="PTHR43238">
    <property type="entry name" value="GDP-L-FUCOSE SYNTHASE"/>
    <property type="match status" value="1"/>
</dbReference>
<evidence type="ECO:0000313" key="2">
    <source>
        <dbReference type="EMBL" id="GGI33906.1"/>
    </source>
</evidence>
<dbReference type="AlphaFoldDB" id="A0AA87WDN3"/>
<dbReference type="Gene3D" id="3.90.25.10">
    <property type="entry name" value="UDP-galactose 4-epimerase, domain 1"/>
    <property type="match status" value="1"/>
</dbReference>
<reference evidence="2" key="2">
    <citation type="submission" date="2022-12" db="EMBL/GenBank/DDBJ databases">
        <authorList>
            <person name="Sun Q."/>
            <person name="Zhou Y."/>
        </authorList>
    </citation>
    <scope>NUCLEOTIDE SEQUENCE</scope>
    <source>
        <strain evidence="2">CGMCC 1.15034</strain>
    </source>
</reference>
<dbReference type="SUPFAM" id="SSF51735">
    <property type="entry name" value="NAD(P)-binding Rossmann-fold domains"/>
    <property type="match status" value="1"/>
</dbReference>
<evidence type="ECO:0000313" key="3">
    <source>
        <dbReference type="Proteomes" id="UP000625079"/>
    </source>
</evidence>
<feature type="domain" description="NAD-dependent epimerase/dehydratase" evidence="1">
    <location>
        <begin position="1"/>
        <end position="62"/>
    </location>
</feature>
<dbReference type="PANTHER" id="PTHR43238:SF1">
    <property type="entry name" value="GDP-L-FUCOSE SYNTHASE"/>
    <property type="match status" value="1"/>
</dbReference>
<evidence type="ECO:0000259" key="1">
    <source>
        <dbReference type="Pfam" id="PF01370"/>
    </source>
</evidence>
<comment type="caution">
    <text evidence="2">The sequence shown here is derived from an EMBL/GenBank/DDBJ whole genome shotgun (WGS) entry which is preliminary data.</text>
</comment>
<dbReference type="InterPro" id="IPR036291">
    <property type="entry name" value="NAD(P)-bd_dom_sf"/>
</dbReference>
<organism evidence="2 3">
    <name type="scientific">Bradyrhizobium guangdongense</name>
    <dbReference type="NCBI Taxonomy" id="1325090"/>
    <lineage>
        <taxon>Bacteria</taxon>
        <taxon>Pseudomonadati</taxon>
        <taxon>Pseudomonadota</taxon>
        <taxon>Alphaproteobacteria</taxon>
        <taxon>Hyphomicrobiales</taxon>
        <taxon>Nitrobacteraceae</taxon>
        <taxon>Bradyrhizobium</taxon>
    </lineage>
</organism>
<reference evidence="2" key="1">
    <citation type="journal article" date="2014" name="Int. J. Syst. Evol. Microbiol.">
        <title>Complete genome sequence of Corynebacterium casei LMG S-19264T (=DSM 44701T), isolated from a smear-ripened cheese.</title>
        <authorList>
            <consortium name="US DOE Joint Genome Institute (JGI-PGF)"/>
            <person name="Walter F."/>
            <person name="Albersmeier A."/>
            <person name="Kalinowski J."/>
            <person name="Ruckert C."/>
        </authorList>
    </citation>
    <scope>NUCLEOTIDE SEQUENCE</scope>
    <source>
        <strain evidence="2">CGMCC 1.15034</strain>
    </source>
</reference>
<dbReference type="Pfam" id="PF01370">
    <property type="entry name" value="Epimerase"/>
    <property type="match status" value="1"/>
</dbReference>
<gene>
    <name evidence="2" type="ORF">GCM10010987_76720</name>
</gene>
<dbReference type="Gene3D" id="3.40.50.720">
    <property type="entry name" value="NAD(P)-binding Rossmann-like Domain"/>
    <property type="match status" value="1"/>
</dbReference>